<feature type="domain" description="Heterokaryon incompatibility" evidence="1">
    <location>
        <begin position="491"/>
        <end position="648"/>
    </location>
</feature>
<dbReference type="Proteomes" id="UP001148614">
    <property type="component" value="Unassembled WGS sequence"/>
</dbReference>
<gene>
    <name evidence="3" type="ORF">NPX13_g9567</name>
</gene>
<evidence type="ECO:0008006" key="5">
    <source>
        <dbReference type="Google" id="ProtNLM"/>
    </source>
</evidence>
<dbReference type="EMBL" id="JANPWZ010002395">
    <property type="protein sequence ID" value="KAJ3559211.1"/>
    <property type="molecule type" value="Genomic_DNA"/>
</dbReference>
<sequence length="947" mass="107042">MAESNTQAIDCAPNMTTNGPSFTENADIKRKQAKGDQDALRASMSSLHSRLPVVDTTAHTQLRTQLWIEAYNCLEKGNALLVDAYERILSLRLHEHPTVTAAIVSSENVVKNMDPEERQEFFQNIIETVFERSPSAVSTTQPLNYLQWNPEFVKKIISSITLGGQKVAFVWVGVALALKFLLEPLTPDGFDREAVAFLVSRMNQYWDVSSLLLDENRSVQYRAADRNFIKTQVVKLYTSVLSWQMKSICAYYQRQANLFLQYPPPVSDWHELKNDLRQKEDEAVNRSSTTTAWRILYHFAASANSALSDEAKLRGLHSGKVLTICTACGNLDPSIWGAENYFTYVMDVQHASSECSACMVLSKGFSAIIKPIDGSAQLTLTARKETSLKVHYHWGDHGVDGSRNIEFYIQQGAYKQFDYLMPWPVIGRGRSIRSSTRSGSIELVCEWFHRCLKEDRMCKVRKSTLPTRVLYVGNGSCEPNLYESCGEEAPYTALSHCWGDAEAIHLITTKANRNERMASISMEILPKTFSDAVVLTRALGIQYIWIDSLCIIQDDKDDWEREAAHMADVYQCAALTISADGAADGSKGLFQTVNVPLFDEISIPSRTPIGMSFINARETTLATREDLVHVVTHKESDPLQHRGWALQEWLLSDRIVHFSTGELLWECKAFQSCQCQVISQSPMDRDREDDHKLTKEDYYKQGKREGGGGYLDWGRVVNGYTRRQLTIQADRLPALSGLAMFAKLNAETDYIAGLWKSEMPEAMLWKVDSDESERYEHYYAPSWSWAAVTGAVSYHEQKGSNELPLKCKVLELSTSAASHNPFGPLKSGFVKIQGPVGILSPEHMKRIGIGISLQDRQEGNIRYRGSLILDVKGLTFEVTSGDEIPFLIIKREMSYFDTIYGIALKRLPDEGGQFMRVGYVWISYHGKNWESWFLNDLKVKKQIVTIF</sequence>
<proteinExistence type="predicted"/>
<feature type="domain" description="NWD NACHT-NTPase N-terminal" evidence="2">
    <location>
        <begin position="65"/>
        <end position="281"/>
    </location>
</feature>
<dbReference type="VEuPathDB" id="FungiDB:F4678DRAFT_438988"/>
<dbReference type="PANTHER" id="PTHR33112:SF16">
    <property type="entry name" value="HETEROKARYON INCOMPATIBILITY DOMAIN-CONTAINING PROTEIN"/>
    <property type="match status" value="1"/>
</dbReference>
<dbReference type="InterPro" id="IPR031359">
    <property type="entry name" value="NACHT_N"/>
</dbReference>
<dbReference type="Pfam" id="PF17100">
    <property type="entry name" value="NACHT_N"/>
    <property type="match status" value="1"/>
</dbReference>
<protein>
    <recommendedName>
        <fullName evidence="5">Heterokaryon incompatibility domain-containing protein</fullName>
    </recommendedName>
</protein>
<dbReference type="PANTHER" id="PTHR33112">
    <property type="entry name" value="DOMAIN PROTEIN, PUTATIVE-RELATED"/>
    <property type="match status" value="1"/>
</dbReference>
<evidence type="ECO:0000313" key="4">
    <source>
        <dbReference type="Proteomes" id="UP001148614"/>
    </source>
</evidence>
<reference evidence="3" key="1">
    <citation type="submission" date="2022-07" db="EMBL/GenBank/DDBJ databases">
        <title>Genome Sequence of Xylaria arbuscula.</title>
        <authorList>
            <person name="Buettner E."/>
        </authorList>
    </citation>
    <scope>NUCLEOTIDE SEQUENCE</scope>
    <source>
        <strain evidence="3">VT107</strain>
    </source>
</reference>
<keyword evidence="4" id="KW-1185">Reference proteome</keyword>
<evidence type="ECO:0000259" key="1">
    <source>
        <dbReference type="Pfam" id="PF06985"/>
    </source>
</evidence>
<comment type="caution">
    <text evidence="3">The sequence shown here is derived from an EMBL/GenBank/DDBJ whole genome shotgun (WGS) entry which is preliminary data.</text>
</comment>
<dbReference type="AlphaFoldDB" id="A0A9W8N6H2"/>
<dbReference type="Pfam" id="PF06985">
    <property type="entry name" value="HET"/>
    <property type="match status" value="1"/>
</dbReference>
<accession>A0A9W8N6H2</accession>
<name>A0A9W8N6H2_9PEZI</name>
<dbReference type="InterPro" id="IPR010730">
    <property type="entry name" value="HET"/>
</dbReference>
<organism evidence="3 4">
    <name type="scientific">Xylaria arbuscula</name>
    <dbReference type="NCBI Taxonomy" id="114810"/>
    <lineage>
        <taxon>Eukaryota</taxon>
        <taxon>Fungi</taxon>
        <taxon>Dikarya</taxon>
        <taxon>Ascomycota</taxon>
        <taxon>Pezizomycotina</taxon>
        <taxon>Sordariomycetes</taxon>
        <taxon>Xylariomycetidae</taxon>
        <taxon>Xylariales</taxon>
        <taxon>Xylariaceae</taxon>
        <taxon>Xylaria</taxon>
    </lineage>
</organism>
<evidence type="ECO:0000259" key="2">
    <source>
        <dbReference type="Pfam" id="PF17100"/>
    </source>
</evidence>
<evidence type="ECO:0000313" key="3">
    <source>
        <dbReference type="EMBL" id="KAJ3559211.1"/>
    </source>
</evidence>